<evidence type="ECO:0000256" key="5">
    <source>
        <dbReference type="ARBA" id="ARBA00022989"/>
    </source>
</evidence>
<dbReference type="Pfam" id="PF21082">
    <property type="entry name" value="MS_channel_3rd"/>
    <property type="match status" value="1"/>
</dbReference>
<name>A0A6T9XZQ8_ALTMA</name>
<keyword evidence="5 7" id="KW-1133">Transmembrane helix</keyword>
<keyword evidence="7" id="KW-0813">Transport</keyword>
<dbReference type="PANTHER" id="PTHR30221">
    <property type="entry name" value="SMALL-CONDUCTANCE MECHANOSENSITIVE CHANNEL"/>
    <property type="match status" value="1"/>
</dbReference>
<dbReference type="InterPro" id="IPR006685">
    <property type="entry name" value="MscS_channel_2nd"/>
</dbReference>
<dbReference type="InterPro" id="IPR011066">
    <property type="entry name" value="MscS_channel_C_sf"/>
</dbReference>
<dbReference type="EMBL" id="LR812090">
    <property type="protein sequence ID" value="CAB9493518.1"/>
    <property type="molecule type" value="Genomic_DNA"/>
</dbReference>
<evidence type="ECO:0000313" key="11">
    <source>
        <dbReference type="EMBL" id="CAB9493518.1"/>
    </source>
</evidence>
<evidence type="ECO:0000256" key="7">
    <source>
        <dbReference type="RuleBase" id="RU369025"/>
    </source>
</evidence>
<protein>
    <recommendedName>
        <fullName evidence="7">Small-conductance mechanosensitive channel</fullName>
    </recommendedName>
</protein>
<dbReference type="Gene3D" id="2.30.30.60">
    <property type="match status" value="1"/>
</dbReference>
<keyword evidence="3" id="KW-1003">Cell membrane</keyword>
<comment type="similarity">
    <text evidence="2 7">Belongs to the MscS (TC 1.A.23) family.</text>
</comment>
<feature type="compositionally biased region" description="Basic and acidic residues" evidence="8">
    <location>
        <begin position="497"/>
        <end position="513"/>
    </location>
</feature>
<feature type="compositionally biased region" description="Basic and acidic residues" evidence="8">
    <location>
        <begin position="471"/>
        <end position="483"/>
    </location>
</feature>
<gene>
    <name evidence="11" type="ORF">ALFOR1_30435</name>
</gene>
<feature type="compositionally biased region" description="Polar residues" evidence="8">
    <location>
        <begin position="417"/>
        <end position="427"/>
    </location>
</feature>
<comment type="function">
    <text evidence="7">Mechanosensitive channel that participates in the regulation of osmotic pressure changes within the cell, opening in response to stretch forces in the membrane lipid bilayer, without the need for other proteins. Contributes to normal resistance to hypoosmotic shock. Forms an ion channel of 1.0 nanosiemens conductance with a slight preference for anions.</text>
</comment>
<dbReference type="Gene3D" id="3.30.70.100">
    <property type="match status" value="1"/>
</dbReference>
<dbReference type="GO" id="GO:0005886">
    <property type="term" value="C:plasma membrane"/>
    <property type="evidence" value="ECO:0007669"/>
    <property type="project" value="UniProtKB-SubCell"/>
</dbReference>
<keyword evidence="7" id="KW-0997">Cell inner membrane</keyword>
<dbReference type="InterPro" id="IPR010920">
    <property type="entry name" value="LSM_dom_sf"/>
</dbReference>
<dbReference type="PANTHER" id="PTHR30221:SF1">
    <property type="entry name" value="SMALL-CONDUCTANCE MECHANOSENSITIVE CHANNEL"/>
    <property type="match status" value="1"/>
</dbReference>
<dbReference type="SUPFAM" id="SSF82689">
    <property type="entry name" value="Mechanosensitive channel protein MscS (YggB), C-terminal domain"/>
    <property type="match status" value="1"/>
</dbReference>
<dbReference type="Proteomes" id="UP000509458">
    <property type="component" value="Chromosome"/>
</dbReference>
<dbReference type="Gene3D" id="1.10.287.1260">
    <property type="match status" value="1"/>
</dbReference>
<comment type="subunit">
    <text evidence="7">Homoheptamer.</text>
</comment>
<feature type="transmembrane region" description="Helical" evidence="7">
    <location>
        <begin position="90"/>
        <end position="114"/>
    </location>
</feature>
<feature type="compositionally biased region" description="Basic and acidic residues" evidence="8">
    <location>
        <begin position="378"/>
        <end position="391"/>
    </location>
</feature>
<evidence type="ECO:0000256" key="4">
    <source>
        <dbReference type="ARBA" id="ARBA00022692"/>
    </source>
</evidence>
<keyword evidence="6 7" id="KW-0472">Membrane</keyword>
<keyword evidence="7" id="KW-0407">Ion channel</keyword>
<accession>A0A6T9XZQ8</accession>
<evidence type="ECO:0000256" key="3">
    <source>
        <dbReference type="ARBA" id="ARBA00022475"/>
    </source>
</evidence>
<reference evidence="11 12" key="1">
    <citation type="submission" date="2020-06" db="EMBL/GenBank/DDBJ databases">
        <authorList>
            <person name="Duchaud E."/>
        </authorList>
    </citation>
    <scope>NUCLEOTIDE SEQUENCE [LARGE SCALE GENOMIC DNA]</scope>
    <source>
        <strain evidence="11">Alteromonas fortis</strain>
    </source>
</reference>
<dbReference type="Pfam" id="PF00924">
    <property type="entry name" value="MS_channel_2nd"/>
    <property type="match status" value="1"/>
</dbReference>
<organism evidence="11 12">
    <name type="scientific">Alteromonas macleodii</name>
    <name type="common">Pseudoalteromonas macleodii</name>
    <dbReference type="NCBI Taxonomy" id="28108"/>
    <lineage>
        <taxon>Bacteria</taxon>
        <taxon>Pseudomonadati</taxon>
        <taxon>Pseudomonadota</taxon>
        <taxon>Gammaproteobacteria</taxon>
        <taxon>Alteromonadales</taxon>
        <taxon>Alteromonadaceae</taxon>
        <taxon>Alteromonas/Salinimonas group</taxon>
        <taxon>Alteromonas</taxon>
    </lineage>
</organism>
<proteinExistence type="inferred from homology"/>
<dbReference type="SUPFAM" id="SSF50182">
    <property type="entry name" value="Sm-like ribonucleoproteins"/>
    <property type="match status" value="1"/>
</dbReference>
<dbReference type="GO" id="GO:0008381">
    <property type="term" value="F:mechanosensitive monoatomic ion channel activity"/>
    <property type="evidence" value="ECO:0007669"/>
    <property type="project" value="InterPro"/>
</dbReference>
<feature type="compositionally biased region" description="Basic and acidic residues" evidence="8">
    <location>
        <begin position="358"/>
        <end position="368"/>
    </location>
</feature>
<feature type="domain" description="Mechanosensitive ion channel MscS" evidence="9">
    <location>
        <begin position="181"/>
        <end position="247"/>
    </location>
</feature>
<comment type="caution">
    <text evidence="7">Lacks conserved residue(s) required for the propagation of feature annotation.</text>
</comment>
<dbReference type="InterPro" id="IPR049278">
    <property type="entry name" value="MS_channel_C"/>
</dbReference>
<dbReference type="InterPro" id="IPR045275">
    <property type="entry name" value="MscS_archaea/bacteria_type"/>
</dbReference>
<feature type="domain" description="Mechanosensitive ion channel MscS C-terminal" evidence="10">
    <location>
        <begin position="256"/>
        <end position="338"/>
    </location>
</feature>
<keyword evidence="7" id="KW-0406">Ion transport</keyword>
<dbReference type="InterPro" id="IPR023408">
    <property type="entry name" value="MscS_beta-dom_sf"/>
</dbReference>
<sequence>MFSALQTLLSTIADKCLKNSFFSSGVAESLSGVATNLNGVDLNSNDIALKLKELAFNPFTQTLLQQDDDAGAITSLSSAQSLLSQLWDNFIYRLPGMALGIVIMVAFILLAPHVAKILVKPLTRTTTSPLLRSVIQRSVSLLLILLGIYLFLFLAGLTGFAIAVVSGTGVVGLILGFAFRDIAENFISSLLLTIQRPFRIGDIVQINDFTGIIQKVTARATTLVDFDGNHIQIPNATIYKGVIKNLTANPLMRGHFVIGVGYDADIQDAQRIAREVTVEQGNVLSDPEPQILIDELGASTYNVKVYFWVDVEKTSVLKMASVLMRNITQAFLDANISMPDDARERIFPEGMNLSIEKSEAVGSQRHEENTEDCPELSSELKPELGTGDKESVSSGFSGGKESAQENVAEHSSDKSGRATSSESAANTKGQGKSRKKSKGKNPLGHSPAGDYTVEPSGTSAHSNEQQQTNSHKNDSHKGNKQTENRQQPTSNEDDVSSEAHEIREQARKSRDPEAGENIL</sequence>
<feature type="transmembrane region" description="Helical" evidence="7">
    <location>
        <begin position="160"/>
        <end position="179"/>
    </location>
</feature>
<evidence type="ECO:0000256" key="1">
    <source>
        <dbReference type="ARBA" id="ARBA00004651"/>
    </source>
</evidence>
<evidence type="ECO:0000259" key="10">
    <source>
        <dbReference type="Pfam" id="PF21082"/>
    </source>
</evidence>
<feature type="compositionally biased region" description="Polar residues" evidence="8">
    <location>
        <begin position="455"/>
        <end position="470"/>
    </location>
</feature>
<dbReference type="AlphaFoldDB" id="A0A6T9XZQ8"/>
<evidence type="ECO:0000313" key="12">
    <source>
        <dbReference type="Proteomes" id="UP000509458"/>
    </source>
</evidence>
<keyword evidence="4 7" id="KW-0812">Transmembrane</keyword>
<evidence type="ECO:0000256" key="6">
    <source>
        <dbReference type="ARBA" id="ARBA00023136"/>
    </source>
</evidence>
<feature type="region of interest" description="Disordered" evidence="8">
    <location>
        <begin position="358"/>
        <end position="519"/>
    </location>
</feature>
<evidence type="ECO:0000256" key="8">
    <source>
        <dbReference type="SAM" id="MobiDB-lite"/>
    </source>
</evidence>
<evidence type="ECO:0000259" key="9">
    <source>
        <dbReference type="Pfam" id="PF00924"/>
    </source>
</evidence>
<evidence type="ECO:0000256" key="2">
    <source>
        <dbReference type="ARBA" id="ARBA00008017"/>
    </source>
</evidence>
<feature type="compositionally biased region" description="Basic and acidic residues" evidence="8">
    <location>
        <begin position="407"/>
        <end position="416"/>
    </location>
</feature>
<comment type="subcellular location">
    <subcellularLocation>
        <location evidence="7">Cell inner membrane</location>
        <topology evidence="7">Multi-pass membrane protein</topology>
    </subcellularLocation>
    <subcellularLocation>
        <location evidence="1">Cell membrane</location>
        <topology evidence="1">Multi-pass membrane protein</topology>
    </subcellularLocation>
</comment>
<dbReference type="RefSeq" id="WP_420000782.1">
    <property type="nucleotide sequence ID" value="NZ_LR812090.1"/>
</dbReference>